<dbReference type="SUPFAM" id="SSF55729">
    <property type="entry name" value="Acyl-CoA N-acyltransferases (Nat)"/>
    <property type="match status" value="1"/>
</dbReference>
<keyword evidence="4" id="KW-1185">Reference proteome</keyword>
<dbReference type="Proteomes" id="UP000652761">
    <property type="component" value="Unassembled WGS sequence"/>
</dbReference>
<organism evidence="3 4">
    <name type="scientific">Colocasia esculenta</name>
    <name type="common">Wild taro</name>
    <name type="synonym">Arum esculentum</name>
    <dbReference type="NCBI Taxonomy" id="4460"/>
    <lineage>
        <taxon>Eukaryota</taxon>
        <taxon>Viridiplantae</taxon>
        <taxon>Streptophyta</taxon>
        <taxon>Embryophyta</taxon>
        <taxon>Tracheophyta</taxon>
        <taxon>Spermatophyta</taxon>
        <taxon>Magnoliopsida</taxon>
        <taxon>Liliopsida</taxon>
        <taxon>Araceae</taxon>
        <taxon>Aroideae</taxon>
        <taxon>Colocasieae</taxon>
        <taxon>Colocasia</taxon>
    </lineage>
</organism>
<comment type="caution">
    <text evidence="3">The sequence shown here is derived from an EMBL/GenBank/DDBJ whole genome shotgun (WGS) entry which is preliminary data.</text>
</comment>
<evidence type="ECO:0000313" key="4">
    <source>
        <dbReference type="Proteomes" id="UP000652761"/>
    </source>
</evidence>
<protein>
    <recommendedName>
        <fullName evidence="2">N-acetyltransferase domain-containing protein</fullName>
    </recommendedName>
</protein>
<evidence type="ECO:0000259" key="2">
    <source>
        <dbReference type="PROSITE" id="PS51186"/>
    </source>
</evidence>
<dbReference type="CDD" id="cd04301">
    <property type="entry name" value="NAT_SF"/>
    <property type="match status" value="1"/>
</dbReference>
<dbReference type="PANTHER" id="PTHR47370:SF1">
    <property type="entry name" value="ACYL-COA N-ACYLTRANSFERASES (NAT) SUPERFAMILY PROTEIN"/>
    <property type="match status" value="1"/>
</dbReference>
<gene>
    <name evidence="3" type="ORF">Taro_045468</name>
</gene>
<dbReference type="OrthoDB" id="41532at2759"/>
<sequence length="385" mass="42986">MAPPVDLIIRCFSRRRDAARVEELERRCEAAPAGKATVVLQVDTMGDPLCRVRNSSMHRMLVAELEGELVGMVRGSIKDMTIRSSPEEHAKVGYVLGLQVSPLHRRRGIASSLVLKLQEWFVANLVDYAYMATEKSNAASIKLFTGKLGYVKFRTLSILVNPVRRRAIRLPPGLKITKLNTDQAERMCRRFMGSTEFFPGDIDQVLRNRLSLGTWMAYLREPDGSNAMPASWAMLSVWDCGQVFKLRVQREKGSSCVPYGTKASSLLDRFLLCLGIPGLPDLSNPFGFYFMYGIHGEGPYAGTLVRALCRYVHNMASLANDCKVVVAEVGACDALKLHIPHRRSLSCSEDLWCMKDLKSKDKDAAGFDWTKSPPPPALFVDPREV</sequence>
<dbReference type="PROSITE" id="PS51186">
    <property type="entry name" value="GNAT"/>
    <property type="match status" value="1"/>
</dbReference>
<feature type="domain" description="N-acetyltransferase" evidence="2">
    <location>
        <begin position="7"/>
        <end position="175"/>
    </location>
</feature>
<dbReference type="AlphaFoldDB" id="A0A843WWN7"/>
<dbReference type="InterPro" id="IPR016181">
    <property type="entry name" value="Acyl_CoA_acyltransferase"/>
</dbReference>
<accession>A0A843WWN7</accession>
<dbReference type="GO" id="GO:0016747">
    <property type="term" value="F:acyltransferase activity, transferring groups other than amino-acyl groups"/>
    <property type="evidence" value="ECO:0007669"/>
    <property type="project" value="InterPro"/>
</dbReference>
<reference evidence="3" key="1">
    <citation type="submission" date="2017-07" db="EMBL/GenBank/DDBJ databases">
        <title>Taro Niue Genome Assembly and Annotation.</title>
        <authorList>
            <person name="Atibalentja N."/>
            <person name="Keating K."/>
            <person name="Fields C.J."/>
        </authorList>
    </citation>
    <scope>NUCLEOTIDE SEQUENCE</scope>
    <source>
        <strain evidence="3">Niue_2</strain>
        <tissue evidence="3">Leaf</tissue>
    </source>
</reference>
<dbReference type="Pfam" id="PF00583">
    <property type="entry name" value="Acetyltransf_1"/>
    <property type="match status" value="1"/>
</dbReference>
<name>A0A843WWN7_COLES</name>
<dbReference type="Gene3D" id="3.40.630.30">
    <property type="match status" value="1"/>
</dbReference>
<evidence type="ECO:0000313" key="3">
    <source>
        <dbReference type="EMBL" id="MQM12547.1"/>
    </source>
</evidence>
<dbReference type="PANTHER" id="PTHR47370">
    <property type="entry name" value="ACYL-COA N-ACYLTRANSFERASES (NAT) SUPERFAMILY PROTEIN"/>
    <property type="match status" value="1"/>
</dbReference>
<dbReference type="InterPro" id="IPR000182">
    <property type="entry name" value="GNAT_dom"/>
</dbReference>
<feature type="region of interest" description="Disordered" evidence="1">
    <location>
        <begin position="365"/>
        <end position="385"/>
    </location>
</feature>
<dbReference type="InterPro" id="IPR052810">
    <property type="entry name" value="Plant_NAT"/>
</dbReference>
<evidence type="ECO:0000256" key="1">
    <source>
        <dbReference type="SAM" id="MobiDB-lite"/>
    </source>
</evidence>
<dbReference type="EMBL" id="NMUH01005353">
    <property type="protein sequence ID" value="MQM12547.1"/>
    <property type="molecule type" value="Genomic_DNA"/>
</dbReference>
<proteinExistence type="predicted"/>